<keyword evidence="3" id="KW-1185">Reference proteome</keyword>
<keyword evidence="1" id="KW-0812">Transmembrane</keyword>
<dbReference type="RefSeq" id="WP_201094413.1">
    <property type="nucleotide sequence ID" value="NZ_CP067393.1"/>
</dbReference>
<feature type="transmembrane region" description="Helical" evidence="1">
    <location>
        <begin position="20"/>
        <end position="45"/>
    </location>
</feature>
<evidence type="ECO:0000256" key="1">
    <source>
        <dbReference type="SAM" id="Phobius"/>
    </source>
</evidence>
<organism evidence="2 3">
    <name type="scientific">Entomomonas asaccharolytica</name>
    <dbReference type="NCBI Taxonomy" id="2785331"/>
    <lineage>
        <taxon>Bacteria</taxon>
        <taxon>Pseudomonadati</taxon>
        <taxon>Pseudomonadota</taxon>
        <taxon>Gammaproteobacteria</taxon>
        <taxon>Pseudomonadales</taxon>
        <taxon>Pseudomonadaceae</taxon>
        <taxon>Entomomonas</taxon>
    </lineage>
</organism>
<name>A0A974NH73_9GAMM</name>
<gene>
    <name evidence="2" type="primary">pilO</name>
    <name evidence="2" type="ORF">JHT90_03980</name>
</gene>
<reference evidence="2 3" key="1">
    <citation type="submission" date="2021-01" db="EMBL/GenBank/DDBJ databases">
        <title>Entomomonas sp. F2A isolated from a house cricket (Acheta domesticus).</title>
        <authorList>
            <person name="Spergser J."/>
            <person name="Busse H.-J."/>
        </authorList>
    </citation>
    <scope>NUCLEOTIDE SEQUENCE [LARGE SCALE GENOMIC DNA]</scope>
    <source>
        <strain evidence="2 3">F2A</strain>
    </source>
</reference>
<dbReference type="InterPro" id="IPR014717">
    <property type="entry name" value="Transl_elong_EF1B/ribsomal_bS6"/>
</dbReference>
<dbReference type="Gene3D" id="3.30.70.60">
    <property type="match status" value="1"/>
</dbReference>
<evidence type="ECO:0000313" key="2">
    <source>
        <dbReference type="EMBL" id="QQP86409.1"/>
    </source>
</evidence>
<evidence type="ECO:0000313" key="3">
    <source>
        <dbReference type="Proteomes" id="UP000595278"/>
    </source>
</evidence>
<dbReference type="PANTHER" id="PTHR39555:SF1">
    <property type="entry name" value="TYPE IV PILUS INNER MEMBRANE COMPONENT PILO"/>
    <property type="match status" value="1"/>
</dbReference>
<protein>
    <submittedName>
        <fullName evidence="2">Type 4a pilus biogenesis protein PilO</fullName>
    </submittedName>
</protein>
<dbReference type="PIRSF" id="PIRSF016482">
    <property type="entry name" value="PilO"/>
    <property type="match status" value="1"/>
</dbReference>
<dbReference type="Proteomes" id="UP000595278">
    <property type="component" value="Chromosome"/>
</dbReference>
<dbReference type="EMBL" id="CP067393">
    <property type="protein sequence ID" value="QQP86409.1"/>
    <property type="molecule type" value="Genomic_DNA"/>
</dbReference>
<dbReference type="KEGG" id="eaz:JHT90_03980"/>
<dbReference type="PROSITE" id="PS51257">
    <property type="entry name" value="PROKAR_LIPOPROTEIN"/>
    <property type="match status" value="1"/>
</dbReference>
<dbReference type="Gene3D" id="1.10.287.540">
    <property type="entry name" value="Helix hairpin bin"/>
    <property type="match status" value="1"/>
</dbReference>
<dbReference type="GO" id="GO:0043683">
    <property type="term" value="P:type IV pilus assembly"/>
    <property type="evidence" value="ECO:0007669"/>
    <property type="project" value="InterPro"/>
</dbReference>
<sequence length="200" mass="22228">MSFNLKSLDLNNLDLKSPGTWPLPIMVLACFLVLIIVCILGYQFVLSDIRASLDKARNEEPKLKADFETKAAQSASLNAYKAQMDAIEESFSGLLKQLPAETEVPGLIEDVTKAGLTSGLEFKQIRLQKEVRQPFYVELPVQITVTGNYHAFANFATKVAALPRIVTLNDFTIKPDAVGDSSKLTIDVLAKTYRYREDVK</sequence>
<accession>A0A974NH73</accession>
<dbReference type="GO" id="GO:0043107">
    <property type="term" value="P:type IV pilus-dependent motility"/>
    <property type="evidence" value="ECO:0007669"/>
    <property type="project" value="InterPro"/>
</dbReference>
<dbReference type="Pfam" id="PF04350">
    <property type="entry name" value="PilO"/>
    <property type="match status" value="1"/>
</dbReference>
<keyword evidence="1" id="KW-1133">Transmembrane helix</keyword>
<keyword evidence="1" id="KW-0472">Membrane</keyword>
<proteinExistence type="predicted"/>
<dbReference type="PANTHER" id="PTHR39555">
    <property type="entry name" value="FIMBRIAL ASSEMBLY PROTEIN PILO-LIKE PROTEIN-RELATED"/>
    <property type="match status" value="1"/>
</dbReference>
<dbReference type="AlphaFoldDB" id="A0A974NH73"/>
<dbReference type="InterPro" id="IPR007445">
    <property type="entry name" value="PilO"/>
</dbReference>